<evidence type="ECO:0000313" key="2">
    <source>
        <dbReference type="Proteomes" id="UP000000763"/>
    </source>
</evidence>
<reference evidence="2" key="1">
    <citation type="journal article" date="2005" name="Nature">
        <title>The map-based sequence of the rice genome.</title>
        <authorList>
            <consortium name="International rice genome sequencing project (IRGSP)"/>
            <person name="Matsumoto T."/>
            <person name="Wu J."/>
            <person name="Kanamori H."/>
            <person name="Katayose Y."/>
            <person name="Fujisawa M."/>
            <person name="Namiki N."/>
            <person name="Mizuno H."/>
            <person name="Yamamoto K."/>
            <person name="Antonio B.A."/>
            <person name="Baba T."/>
            <person name="Sakata K."/>
            <person name="Nagamura Y."/>
            <person name="Aoki H."/>
            <person name="Arikawa K."/>
            <person name="Arita K."/>
            <person name="Bito T."/>
            <person name="Chiden Y."/>
            <person name="Fujitsuka N."/>
            <person name="Fukunaka R."/>
            <person name="Hamada M."/>
            <person name="Harada C."/>
            <person name="Hayashi A."/>
            <person name="Hijishita S."/>
            <person name="Honda M."/>
            <person name="Hosokawa S."/>
            <person name="Ichikawa Y."/>
            <person name="Idonuma A."/>
            <person name="Iijima M."/>
            <person name="Ikeda M."/>
            <person name="Ikeno M."/>
            <person name="Ito K."/>
            <person name="Ito S."/>
            <person name="Ito T."/>
            <person name="Ito Y."/>
            <person name="Ito Y."/>
            <person name="Iwabuchi A."/>
            <person name="Kamiya K."/>
            <person name="Karasawa W."/>
            <person name="Kurita K."/>
            <person name="Katagiri S."/>
            <person name="Kikuta A."/>
            <person name="Kobayashi H."/>
            <person name="Kobayashi N."/>
            <person name="Machita K."/>
            <person name="Maehara T."/>
            <person name="Masukawa M."/>
            <person name="Mizubayashi T."/>
            <person name="Mukai Y."/>
            <person name="Nagasaki H."/>
            <person name="Nagata Y."/>
            <person name="Naito S."/>
            <person name="Nakashima M."/>
            <person name="Nakama Y."/>
            <person name="Nakamichi Y."/>
            <person name="Nakamura M."/>
            <person name="Meguro A."/>
            <person name="Negishi M."/>
            <person name="Ohta I."/>
            <person name="Ohta T."/>
            <person name="Okamoto M."/>
            <person name="Ono N."/>
            <person name="Saji S."/>
            <person name="Sakaguchi M."/>
            <person name="Sakai K."/>
            <person name="Shibata M."/>
            <person name="Shimokawa T."/>
            <person name="Song J."/>
            <person name="Takazaki Y."/>
            <person name="Terasawa K."/>
            <person name="Tsugane M."/>
            <person name="Tsuji K."/>
            <person name="Ueda S."/>
            <person name="Waki K."/>
            <person name="Yamagata H."/>
            <person name="Yamamoto M."/>
            <person name="Yamamoto S."/>
            <person name="Yamane H."/>
            <person name="Yoshiki S."/>
            <person name="Yoshihara R."/>
            <person name="Yukawa K."/>
            <person name="Zhong H."/>
            <person name="Yano M."/>
            <person name="Yuan Q."/>
            <person name="Ouyang S."/>
            <person name="Liu J."/>
            <person name="Jones K.M."/>
            <person name="Gansberger K."/>
            <person name="Moffat K."/>
            <person name="Hill J."/>
            <person name="Bera J."/>
            <person name="Fadrosh D."/>
            <person name="Jin S."/>
            <person name="Johri S."/>
            <person name="Kim M."/>
            <person name="Overton L."/>
            <person name="Reardon M."/>
            <person name="Tsitrin T."/>
            <person name="Vuong H."/>
            <person name="Weaver B."/>
            <person name="Ciecko A."/>
            <person name="Tallon L."/>
            <person name="Jackson J."/>
            <person name="Pai G."/>
            <person name="Aken S.V."/>
            <person name="Utterback T."/>
            <person name="Reidmuller S."/>
            <person name="Feldblyum T."/>
            <person name="Hsiao J."/>
            <person name="Zismann V."/>
            <person name="Iobst S."/>
            <person name="de Vazeille A.R."/>
            <person name="Buell C.R."/>
            <person name="Ying K."/>
            <person name="Li Y."/>
            <person name="Lu T."/>
            <person name="Huang Y."/>
            <person name="Zhao Q."/>
            <person name="Feng Q."/>
            <person name="Zhang L."/>
            <person name="Zhu J."/>
            <person name="Weng Q."/>
            <person name="Mu J."/>
            <person name="Lu Y."/>
            <person name="Fan D."/>
            <person name="Liu Y."/>
            <person name="Guan J."/>
            <person name="Zhang Y."/>
            <person name="Yu S."/>
            <person name="Liu X."/>
            <person name="Zhang Y."/>
            <person name="Hong G."/>
            <person name="Han B."/>
            <person name="Choisne N."/>
            <person name="Demange N."/>
            <person name="Orjeda G."/>
            <person name="Samain S."/>
            <person name="Cattolico L."/>
            <person name="Pelletier E."/>
            <person name="Couloux A."/>
            <person name="Segurens B."/>
            <person name="Wincker P."/>
            <person name="D'Hont A."/>
            <person name="Scarpelli C."/>
            <person name="Weissenbach J."/>
            <person name="Salanoubat M."/>
            <person name="Quetier F."/>
            <person name="Yu Y."/>
            <person name="Kim H.R."/>
            <person name="Rambo T."/>
            <person name="Currie J."/>
            <person name="Collura K."/>
            <person name="Luo M."/>
            <person name="Yang T."/>
            <person name="Ammiraju J.S.S."/>
            <person name="Engler F."/>
            <person name="Soderlund C."/>
            <person name="Wing R.A."/>
            <person name="Palmer L.E."/>
            <person name="de la Bastide M."/>
            <person name="Spiegel L."/>
            <person name="Nascimento L."/>
            <person name="Zutavern T."/>
            <person name="O'Shaughnessy A."/>
            <person name="Dike S."/>
            <person name="Dedhia N."/>
            <person name="Preston R."/>
            <person name="Balija V."/>
            <person name="McCombie W.R."/>
            <person name="Chow T."/>
            <person name="Chen H."/>
            <person name="Chung M."/>
            <person name="Chen C."/>
            <person name="Shaw J."/>
            <person name="Wu H."/>
            <person name="Hsiao K."/>
            <person name="Chao Y."/>
            <person name="Chu M."/>
            <person name="Cheng C."/>
            <person name="Hour A."/>
            <person name="Lee P."/>
            <person name="Lin S."/>
            <person name="Lin Y."/>
            <person name="Liou J."/>
            <person name="Liu S."/>
            <person name="Hsing Y."/>
            <person name="Raghuvanshi S."/>
            <person name="Mohanty A."/>
            <person name="Bharti A.K."/>
            <person name="Gaur A."/>
            <person name="Gupta V."/>
            <person name="Kumar D."/>
            <person name="Ravi V."/>
            <person name="Vij S."/>
            <person name="Kapur A."/>
            <person name="Khurana P."/>
            <person name="Khurana P."/>
            <person name="Khurana J.P."/>
            <person name="Tyagi A.K."/>
            <person name="Gaikwad K."/>
            <person name="Singh A."/>
            <person name="Dalal V."/>
            <person name="Srivastava S."/>
            <person name="Dixit A."/>
            <person name="Pal A.K."/>
            <person name="Ghazi I.A."/>
            <person name="Yadav M."/>
            <person name="Pandit A."/>
            <person name="Bhargava A."/>
            <person name="Sureshbabu K."/>
            <person name="Batra K."/>
            <person name="Sharma T.R."/>
            <person name="Mohapatra T."/>
            <person name="Singh N.K."/>
            <person name="Messing J."/>
            <person name="Nelson A.B."/>
            <person name="Fuks G."/>
            <person name="Kavchok S."/>
            <person name="Keizer G."/>
            <person name="Linton E."/>
            <person name="Llaca V."/>
            <person name="Song R."/>
            <person name="Tanyolac B."/>
            <person name="Young S."/>
            <person name="Ho-Il K."/>
            <person name="Hahn J.H."/>
            <person name="Sangsakoo G."/>
            <person name="Vanavichit A."/>
            <person name="de Mattos Luiz.A.T."/>
            <person name="Zimmer P.D."/>
            <person name="Malone G."/>
            <person name="Dellagostin O."/>
            <person name="de Oliveira A.C."/>
            <person name="Bevan M."/>
            <person name="Bancroft I."/>
            <person name="Minx P."/>
            <person name="Cordum H."/>
            <person name="Wilson R."/>
            <person name="Cheng Z."/>
            <person name="Jin W."/>
            <person name="Jiang J."/>
            <person name="Leong S.A."/>
            <person name="Iwama H."/>
            <person name="Gojobori T."/>
            <person name="Itoh T."/>
            <person name="Niimura Y."/>
            <person name="Fujii Y."/>
            <person name="Habara T."/>
            <person name="Sakai H."/>
            <person name="Sato Y."/>
            <person name="Wilson G."/>
            <person name="Kumar K."/>
            <person name="McCouch S."/>
            <person name="Juretic N."/>
            <person name="Hoen D."/>
            <person name="Wright S."/>
            <person name="Bruskiewich R."/>
            <person name="Bureau T."/>
            <person name="Miyao A."/>
            <person name="Hirochika H."/>
            <person name="Nishikawa T."/>
            <person name="Kadowaki K."/>
            <person name="Sugiura M."/>
            <person name="Burr B."/>
            <person name="Sasaki T."/>
        </authorList>
    </citation>
    <scope>NUCLEOTIDE SEQUENCE [LARGE SCALE GENOMIC DNA]</scope>
    <source>
        <strain evidence="2">cv. Nipponbare</strain>
    </source>
</reference>
<evidence type="ECO:0000313" key="1">
    <source>
        <dbReference type="EMBL" id="BAD03172.1"/>
    </source>
</evidence>
<protein>
    <submittedName>
        <fullName evidence="1">Uncharacterized protein</fullName>
    </submittedName>
</protein>
<accession>Q6ZCB3</accession>
<reference evidence="2" key="2">
    <citation type="journal article" date="2008" name="Nucleic Acids Res.">
        <title>The rice annotation project database (RAP-DB): 2008 update.</title>
        <authorList>
            <consortium name="The rice annotation project (RAP)"/>
        </authorList>
    </citation>
    <scope>GENOME REANNOTATION</scope>
    <source>
        <strain evidence="2">cv. Nipponbare</strain>
    </source>
</reference>
<dbReference type="EMBL" id="AP004568">
    <property type="protein sequence ID" value="BAD03172.1"/>
    <property type="molecule type" value="Genomic_DNA"/>
</dbReference>
<name>Q6ZCB3_ORYSJ</name>
<sequence>MKSSAGGGMGPKTLTLIPFLTYSPRCKLWRRERVDGGDGGDDGPLRWSTHAAASGYGFTGWEALPRAAPCEATASGVRRSGCASGDGLRERPGFVDGVWGWGAKPTRTHGTEEELLDLRALGA</sequence>
<dbReference type="Proteomes" id="UP000000763">
    <property type="component" value="Chromosome 8"/>
</dbReference>
<organism evidence="1 2">
    <name type="scientific">Oryza sativa subsp. japonica</name>
    <name type="common">Rice</name>
    <dbReference type="NCBI Taxonomy" id="39947"/>
    <lineage>
        <taxon>Eukaryota</taxon>
        <taxon>Viridiplantae</taxon>
        <taxon>Streptophyta</taxon>
        <taxon>Embryophyta</taxon>
        <taxon>Tracheophyta</taxon>
        <taxon>Spermatophyta</taxon>
        <taxon>Magnoliopsida</taxon>
        <taxon>Liliopsida</taxon>
        <taxon>Poales</taxon>
        <taxon>Poaceae</taxon>
        <taxon>BOP clade</taxon>
        <taxon>Oryzoideae</taxon>
        <taxon>Oryzeae</taxon>
        <taxon>Oryzinae</taxon>
        <taxon>Oryza</taxon>
        <taxon>Oryza sativa</taxon>
    </lineage>
</organism>
<dbReference type="AlphaFoldDB" id="Q6ZCB3"/>
<gene>
    <name evidence="1" type="primary">P0547A06.12</name>
</gene>
<proteinExistence type="predicted"/>